<feature type="compositionally biased region" description="Basic and acidic residues" evidence="1">
    <location>
        <begin position="338"/>
        <end position="351"/>
    </location>
</feature>
<comment type="caution">
    <text evidence="2">The sequence shown here is derived from an EMBL/GenBank/DDBJ whole genome shotgun (WGS) entry which is preliminary data.</text>
</comment>
<evidence type="ECO:0000313" key="3">
    <source>
        <dbReference type="Proteomes" id="UP001175353"/>
    </source>
</evidence>
<feature type="compositionally biased region" description="Polar residues" evidence="1">
    <location>
        <begin position="482"/>
        <end position="492"/>
    </location>
</feature>
<organism evidence="2 3">
    <name type="scientific">Friedmanniomyces endolithicus</name>
    <dbReference type="NCBI Taxonomy" id="329885"/>
    <lineage>
        <taxon>Eukaryota</taxon>
        <taxon>Fungi</taxon>
        <taxon>Dikarya</taxon>
        <taxon>Ascomycota</taxon>
        <taxon>Pezizomycotina</taxon>
        <taxon>Dothideomycetes</taxon>
        <taxon>Dothideomycetidae</taxon>
        <taxon>Mycosphaerellales</taxon>
        <taxon>Teratosphaeriaceae</taxon>
        <taxon>Friedmanniomyces</taxon>
    </lineage>
</organism>
<dbReference type="AlphaFoldDB" id="A0AAN6KA06"/>
<dbReference type="EMBL" id="JAUJLE010000173">
    <property type="protein sequence ID" value="KAK0971937.1"/>
    <property type="molecule type" value="Genomic_DNA"/>
</dbReference>
<feature type="compositionally biased region" description="Polar residues" evidence="1">
    <location>
        <begin position="328"/>
        <end position="337"/>
    </location>
</feature>
<feature type="compositionally biased region" description="Polar residues" evidence="1">
    <location>
        <begin position="603"/>
        <end position="621"/>
    </location>
</feature>
<feature type="region of interest" description="Disordered" evidence="1">
    <location>
        <begin position="1"/>
        <end position="21"/>
    </location>
</feature>
<feature type="compositionally biased region" description="Basic and acidic residues" evidence="1">
    <location>
        <begin position="420"/>
        <end position="429"/>
    </location>
</feature>
<feature type="region of interest" description="Disordered" evidence="1">
    <location>
        <begin position="546"/>
        <end position="697"/>
    </location>
</feature>
<feature type="compositionally biased region" description="Polar residues" evidence="1">
    <location>
        <begin position="555"/>
        <end position="593"/>
    </location>
</feature>
<feature type="compositionally biased region" description="Low complexity" evidence="1">
    <location>
        <begin position="407"/>
        <end position="419"/>
    </location>
</feature>
<evidence type="ECO:0000256" key="1">
    <source>
        <dbReference type="SAM" id="MobiDB-lite"/>
    </source>
</evidence>
<gene>
    <name evidence="2" type="ORF">LTR91_015334</name>
</gene>
<evidence type="ECO:0000313" key="2">
    <source>
        <dbReference type="EMBL" id="KAK0971937.1"/>
    </source>
</evidence>
<feature type="region of interest" description="Disordered" evidence="1">
    <location>
        <begin position="311"/>
        <end position="351"/>
    </location>
</feature>
<proteinExistence type="predicted"/>
<name>A0AAN6KA06_9PEZI</name>
<feature type="region of interest" description="Disordered" evidence="1">
    <location>
        <begin position="406"/>
        <end position="450"/>
    </location>
</feature>
<feature type="region of interest" description="Disordered" evidence="1">
    <location>
        <begin position="465"/>
        <end position="500"/>
    </location>
</feature>
<feature type="compositionally biased region" description="Polar residues" evidence="1">
    <location>
        <begin position="688"/>
        <end position="697"/>
    </location>
</feature>
<keyword evidence="3" id="KW-1185">Reference proteome</keyword>
<dbReference type="Proteomes" id="UP001175353">
    <property type="component" value="Unassembled WGS sequence"/>
</dbReference>
<feature type="compositionally biased region" description="Low complexity" evidence="1">
    <location>
        <begin position="669"/>
        <end position="679"/>
    </location>
</feature>
<accession>A0AAN6KA06</accession>
<protein>
    <submittedName>
        <fullName evidence="2">Uncharacterized protein</fullName>
    </submittedName>
</protein>
<dbReference type="PANTHER" id="PTHR40623">
    <property type="entry name" value="INTEGRAL MEMBRANE PROTEIN"/>
    <property type="match status" value="1"/>
</dbReference>
<sequence length="697" mass="76247">MEARSIAPLDCARPTPPVAQTGHHICGEKVARVPEDASITHLTGTAMPRVNVTTISLGLLRVRGIDATLQPRPPRLFRTSCTSSPARGLESPLEQGLVHILFSNQPSPLPYPQWHTPSNQGSRDNNLRALPTIARLLQATPRAGQLLTKNLTVVTATLRCLYILALSTTALYFPTRAEAYVGRAFPKQQAASLAYASFTEKAHALACAIVVTVLLGALKLAYTHWRLRKYTGIAEKEKREQVTQRQMSQRRRHDAVPFGIRALESGIETEGVWVSRPNTPECHSRESSAGSLMLKQYPRSIEESDIEKQIPRIHQKARSRSPAIPGTRLSSHFGSTVSEERVTTSHASRDFSPDAALVQGARSRHPPLSFAKYSNTPYVHRYSSTQTSLESLEAAQRASVDAIRRASTSIHPDSPSSSEDSSHSGHDLEPISASAPLLFTQPIPRPRPRKQSVDFDLMQIHRLSQAAETGQLTPRVRKPGQSRDSSVASIPASQRGDYFGDRHRNSYMPSSEVLLPIHAISTPKIDALPAAIRRSSMPDVTPFVQFCGTAPPSPRLSSQDTMPTTRRQSDATSIYTSAPTSPVIQGNGSSHSPSRAPLPVPRSESTPSQPSRRSFEKQPSTVIRGHGSGFEILRPGSLNPTLPVDEHPMQRQRAAPPISLHNTYRSRSRSSSAGSVAGRRLQKKRRQSFGSTTSSAD</sequence>
<dbReference type="PANTHER" id="PTHR40623:SF2">
    <property type="entry name" value="INTEGRAL MEMBRANE PROTEIN"/>
    <property type="match status" value="1"/>
</dbReference>
<reference evidence="2" key="1">
    <citation type="submission" date="2023-06" db="EMBL/GenBank/DDBJ databases">
        <title>Black Yeasts Isolated from many extreme environments.</title>
        <authorList>
            <person name="Coleine C."/>
            <person name="Stajich J.E."/>
            <person name="Selbmann L."/>
        </authorList>
    </citation>
    <scope>NUCLEOTIDE SEQUENCE</scope>
    <source>
        <strain evidence="2">CCFEE 5200</strain>
    </source>
</reference>